<dbReference type="AlphaFoldDB" id="W4HMK1"/>
<dbReference type="PRINTS" id="PR00038">
    <property type="entry name" value="HTHLUXR"/>
</dbReference>
<protein>
    <submittedName>
        <fullName evidence="2">LuxR family transcriptional regulator</fullName>
    </submittedName>
</protein>
<dbReference type="GO" id="GO:0003677">
    <property type="term" value="F:DNA binding"/>
    <property type="evidence" value="ECO:0007669"/>
    <property type="project" value="InterPro"/>
</dbReference>
<comment type="caution">
    <text evidence="2">The sequence shown here is derived from an EMBL/GenBank/DDBJ whole genome shotgun (WGS) entry which is preliminary data.</text>
</comment>
<proteinExistence type="predicted"/>
<dbReference type="Proteomes" id="UP000019063">
    <property type="component" value="Unassembled WGS sequence"/>
</dbReference>
<dbReference type="STRING" id="1379903.ATO8_08411"/>
<dbReference type="InterPro" id="IPR036388">
    <property type="entry name" value="WH-like_DNA-bd_sf"/>
</dbReference>
<dbReference type="GO" id="GO:0006355">
    <property type="term" value="P:regulation of DNA-templated transcription"/>
    <property type="evidence" value="ECO:0007669"/>
    <property type="project" value="InterPro"/>
</dbReference>
<dbReference type="Pfam" id="PF00196">
    <property type="entry name" value="GerE"/>
    <property type="match status" value="1"/>
</dbReference>
<evidence type="ECO:0000313" key="2">
    <source>
        <dbReference type="EMBL" id="ETW13220.1"/>
    </source>
</evidence>
<evidence type="ECO:0000259" key="1">
    <source>
        <dbReference type="SMART" id="SM00421"/>
    </source>
</evidence>
<dbReference type="Gene3D" id="1.10.10.10">
    <property type="entry name" value="Winged helix-like DNA-binding domain superfamily/Winged helix DNA-binding domain"/>
    <property type="match status" value="1"/>
</dbReference>
<dbReference type="SUPFAM" id="SSF46894">
    <property type="entry name" value="C-terminal effector domain of the bipartite response regulators"/>
    <property type="match status" value="1"/>
</dbReference>
<organism evidence="2 3">
    <name type="scientific">Roseivivax marinus</name>
    <dbReference type="NCBI Taxonomy" id="1379903"/>
    <lineage>
        <taxon>Bacteria</taxon>
        <taxon>Pseudomonadati</taxon>
        <taxon>Pseudomonadota</taxon>
        <taxon>Alphaproteobacteria</taxon>
        <taxon>Rhodobacterales</taxon>
        <taxon>Roseobacteraceae</taxon>
        <taxon>Roseivivax</taxon>
    </lineage>
</organism>
<evidence type="ECO:0000313" key="3">
    <source>
        <dbReference type="Proteomes" id="UP000019063"/>
    </source>
</evidence>
<dbReference type="EMBL" id="AQQW01000004">
    <property type="protein sequence ID" value="ETW13220.1"/>
    <property type="molecule type" value="Genomic_DNA"/>
</dbReference>
<dbReference type="SMART" id="SM00421">
    <property type="entry name" value="HTH_LUXR"/>
    <property type="match status" value="1"/>
</dbReference>
<dbReference type="InterPro" id="IPR000792">
    <property type="entry name" value="Tscrpt_reg_LuxR_C"/>
</dbReference>
<dbReference type="RefSeq" id="WP_043843667.1">
    <property type="nucleotide sequence ID" value="NZ_AQQW01000004.1"/>
</dbReference>
<sequence>MDAAVVTVSRIAISEGGPAQPHLTYDAFARAGRNVPEFNYSAAREIFAKGAGSSEVATATQLGPTELKQLTHIEYFLRARGIKSVIVVTLEKTDTHVDTLEICLTYPVSFKQVTSIETISTALSALWIARVRGVLKVNHAVEHTTCPKAEVPPITRDILSFHNPLNLSRMEYSVCNLVATGSTRTEIREQLGISNSTLSTHLHNIFFKTRLKSFADLKSALVQQHEA</sequence>
<keyword evidence="3" id="KW-1185">Reference proteome</keyword>
<reference evidence="2 3" key="1">
    <citation type="journal article" date="2014" name="Antonie Van Leeuwenhoek">
        <title>Roseivivax atlanticus sp. nov., isolated from surface seawater of the Atlantic Ocean.</title>
        <authorList>
            <person name="Li G."/>
            <person name="Lai Q."/>
            <person name="Liu X."/>
            <person name="Sun F."/>
            <person name="Shao Z."/>
        </authorList>
    </citation>
    <scope>NUCLEOTIDE SEQUENCE [LARGE SCALE GENOMIC DNA]</scope>
    <source>
        <strain evidence="2 3">22II-s10s</strain>
    </source>
</reference>
<accession>W4HMK1</accession>
<feature type="domain" description="HTH luxR-type" evidence="1">
    <location>
        <begin position="164"/>
        <end position="221"/>
    </location>
</feature>
<dbReference type="InterPro" id="IPR016032">
    <property type="entry name" value="Sig_transdc_resp-reg_C-effctor"/>
</dbReference>
<name>W4HMK1_9RHOB</name>
<gene>
    <name evidence="2" type="ORF">ATO8_08411</name>
</gene>